<feature type="domain" description="Prepilin type IV endopeptidase peptidase" evidence="7">
    <location>
        <begin position="11"/>
        <end position="114"/>
    </location>
</feature>
<dbReference type="Proteomes" id="UP001220395">
    <property type="component" value="Chromosome"/>
</dbReference>
<evidence type="ECO:0000256" key="5">
    <source>
        <dbReference type="ARBA" id="ARBA00023136"/>
    </source>
</evidence>
<feature type="transmembrane region" description="Helical" evidence="6">
    <location>
        <begin position="29"/>
        <end position="47"/>
    </location>
</feature>
<keyword evidence="9" id="KW-1185">Reference proteome</keyword>
<dbReference type="InterPro" id="IPR000045">
    <property type="entry name" value="Prepilin_IV_endopep_pep"/>
</dbReference>
<dbReference type="Pfam" id="PF01478">
    <property type="entry name" value="Peptidase_A24"/>
    <property type="match status" value="1"/>
</dbReference>
<sequence length="155" mass="16597">MIYGQIACLTLLALLLARAAWTDLRSRIISNPLNITIALLAIVWWGVCGLDPWGIVTQLAIGLGVFAFFTLLFTLNLIGGGDVKLLGALGLWLPLQQMATMLVWMAMLGGILSIVMLVAHRIRKGTLAPEVPYGVAIVVATLPIIANRILTIPAA</sequence>
<dbReference type="PANTHER" id="PTHR36506:SF1">
    <property type="entry name" value="PREFLAGELLIN PEPTIDASE"/>
    <property type="match status" value="1"/>
</dbReference>
<dbReference type="GO" id="GO:0004190">
    <property type="term" value="F:aspartic-type endopeptidase activity"/>
    <property type="evidence" value="ECO:0007669"/>
    <property type="project" value="UniProtKB-EC"/>
</dbReference>
<proteinExistence type="predicted"/>
<evidence type="ECO:0000256" key="4">
    <source>
        <dbReference type="ARBA" id="ARBA00022989"/>
    </source>
</evidence>
<dbReference type="PANTHER" id="PTHR36506">
    <property type="entry name" value="PREFLAGELLIN PEPTIDASE"/>
    <property type="match status" value="1"/>
</dbReference>
<keyword evidence="5 6" id="KW-0472">Membrane</keyword>
<evidence type="ECO:0000256" key="3">
    <source>
        <dbReference type="ARBA" id="ARBA00022692"/>
    </source>
</evidence>
<protein>
    <submittedName>
        <fullName evidence="8">Prepilin peptidase</fullName>
        <ecNumber evidence="8">3.4.23.43</ecNumber>
    </submittedName>
</protein>
<feature type="transmembrane region" description="Helical" evidence="6">
    <location>
        <begin position="59"/>
        <end position="78"/>
    </location>
</feature>
<evidence type="ECO:0000259" key="7">
    <source>
        <dbReference type="Pfam" id="PF01478"/>
    </source>
</evidence>
<keyword evidence="3 6" id="KW-0812">Transmembrane</keyword>
<dbReference type="Gene3D" id="1.20.120.1220">
    <property type="match status" value="1"/>
</dbReference>
<dbReference type="EC" id="3.4.23.43" evidence="8"/>
<dbReference type="EMBL" id="CP117411">
    <property type="protein sequence ID" value="WCT72148.1"/>
    <property type="molecule type" value="Genomic_DNA"/>
</dbReference>
<reference evidence="8 9" key="1">
    <citation type="submission" date="2023-02" db="EMBL/GenBank/DDBJ databases">
        <title>Genome sequence of Sphingomonas naphthae.</title>
        <authorList>
            <person name="Kim S."/>
            <person name="Heo J."/>
            <person name="Kwon S.-W."/>
        </authorList>
    </citation>
    <scope>NUCLEOTIDE SEQUENCE [LARGE SCALE GENOMIC DNA]</scope>
    <source>
        <strain evidence="8 9">KACC 18716</strain>
    </source>
</reference>
<evidence type="ECO:0000256" key="6">
    <source>
        <dbReference type="SAM" id="Phobius"/>
    </source>
</evidence>
<evidence type="ECO:0000313" key="8">
    <source>
        <dbReference type="EMBL" id="WCT72148.1"/>
    </source>
</evidence>
<organism evidence="8 9">
    <name type="scientific">Sphingomonas naphthae</name>
    <dbReference type="NCBI Taxonomy" id="1813468"/>
    <lineage>
        <taxon>Bacteria</taxon>
        <taxon>Pseudomonadati</taxon>
        <taxon>Pseudomonadota</taxon>
        <taxon>Alphaproteobacteria</taxon>
        <taxon>Sphingomonadales</taxon>
        <taxon>Sphingomonadaceae</taxon>
        <taxon>Sphingomonas</taxon>
    </lineage>
</organism>
<feature type="transmembrane region" description="Helical" evidence="6">
    <location>
        <begin position="98"/>
        <end position="119"/>
    </location>
</feature>
<evidence type="ECO:0000256" key="2">
    <source>
        <dbReference type="ARBA" id="ARBA00022475"/>
    </source>
</evidence>
<keyword evidence="2" id="KW-1003">Cell membrane</keyword>
<feature type="transmembrane region" description="Helical" evidence="6">
    <location>
        <begin position="131"/>
        <end position="150"/>
    </location>
</feature>
<accession>A0ABY7TGG0</accession>
<name>A0ABY7TGG0_9SPHN</name>
<evidence type="ECO:0000256" key="1">
    <source>
        <dbReference type="ARBA" id="ARBA00004651"/>
    </source>
</evidence>
<dbReference type="InterPro" id="IPR052218">
    <property type="entry name" value="Preflagellin_Peptidase"/>
</dbReference>
<evidence type="ECO:0000313" key="9">
    <source>
        <dbReference type="Proteomes" id="UP001220395"/>
    </source>
</evidence>
<comment type="subcellular location">
    <subcellularLocation>
        <location evidence="1">Cell membrane</location>
        <topology evidence="1">Multi-pass membrane protein</topology>
    </subcellularLocation>
</comment>
<gene>
    <name evidence="8" type="ORF">PQ455_10885</name>
</gene>
<keyword evidence="8" id="KW-0378">Hydrolase</keyword>
<dbReference type="RefSeq" id="WP_273686100.1">
    <property type="nucleotide sequence ID" value="NZ_CP117411.1"/>
</dbReference>
<keyword evidence="4 6" id="KW-1133">Transmembrane helix</keyword>